<dbReference type="Pfam" id="PF00685">
    <property type="entry name" value="Sulfotransfer_1"/>
    <property type="match status" value="1"/>
</dbReference>
<evidence type="ECO:0000259" key="3">
    <source>
        <dbReference type="Pfam" id="PF00685"/>
    </source>
</evidence>
<gene>
    <name evidence="4" type="ORF">KARMA_1949</name>
</gene>
<dbReference type="PANTHER" id="PTHR10605">
    <property type="entry name" value="HEPARAN SULFATE SULFOTRANSFERASE"/>
    <property type="match status" value="1"/>
</dbReference>
<keyword evidence="5" id="KW-1185">Reference proteome</keyword>
<proteinExistence type="predicted"/>
<dbReference type="EMBL" id="FMJB01000048">
    <property type="protein sequence ID" value="SCM67744.1"/>
    <property type="molecule type" value="Genomic_DNA"/>
</dbReference>
<keyword evidence="2" id="KW-0325">Glycoprotein</keyword>
<dbReference type="InterPro" id="IPR027417">
    <property type="entry name" value="P-loop_NTPase"/>
</dbReference>
<dbReference type="Gene3D" id="3.40.50.300">
    <property type="entry name" value="P-loop containing nucleotide triphosphate hydrolases"/>
    <property type="match status" value="1"/>
</dbReference>
<reference evidence="5" key="1">
    <citation type="submission" date="2016-09" db="EMBL/GenBank/DDBJ databases">
        <authorList>
            <person name="Wibberg D."/>
        </authorList>
    </citation>
    <scope>NUCLEOTIDE SEQUENCE [LARGE SCALE GENOMIC DNA]</scope>
</reference>
<evidence type="ECO:0000256" key="2">
    <source>
        <dbReference type="ARBA" id="ARBA00023180"/>
    </source>
</evidence>
<sequence>MNDTRATFVGIGAQKCASTWLYGVLQQSPDVQVSEDKEVDFFSYYFDRGYEWYDRHFACDSPSIARGEISPSYFIHPDAPARAYAYNPKITVFVTLRDPVARCFSNHLHEVRKGHVSGKNTVFETALDNNPLYRDQGRYAHHLKRWYDVFPADQIHVLFQEDIHIDRAAMARQVTDALGLRPLDDFLDLRANESVRYKNATVGETLWKFGNFARKNGMGRIVETAKGVPPIKQLRASNRQSIRDVVAPMTADTERYLTDYYARDVEKLERLIGRQTPWRRFAALADVTTA</sequence>
<evidence type="ECO:0000313" key="4">
    <source>
        <dbReference type="EMBL" id="SCM67744.1"/>
    </source>
</evidence>
<keyword evidence="1 4" id="KW-0808">Transferase</keyword>
<dbReference type="RefSeq" id="WP_072706388.1">
    <property type="nucleotide sequence ID" value="NZ_FMJB01000048.1"/>
</dbReference>
<dbReference type="PANTHER" id="PTHR10605:SF56">
    <property type="entry name" value="BIFUNCTIONAL HEPARAN SULFATE N-DEACETYLASE_N-SULFOTRANSFERASE"/>
    <property type="match status" value="1"/>
</dbReference>
<name>A0A1M4N129_9RHOB</name>
<organism evidence="4 5">
    <name type="scientific">Donghicola eburneus</name>
    <dbReference type="NCBI Taxonomy" id="393278"/>
    <lineage>
        <taxon>Bacteria</taxon>
        <taxon>Pseudomonadati</taxon>
        <taxon>Pseudomonadota</taxon>
        <taxon>Alphaproteobacteria</taxon>
        <taxon>Rhodobacterales</taxon>
        <taxon>Roseobacteraceae</taxon>
        <taxon>Donghicola</taxon>
    </lineage>
</organism>
<dbReference type="AlphaFoldDB" id="A0A1M4N129"/>
<feature type="domain" description="Sulfotransferase" evidence="3">
    <location>
        <begin position="11"/>
        <end position="192"/>
    </location>
</feature>
<evidence type="ECO:0000313" key="5">
    <source>
        <dbReference type="Proteomes" id="UP000184085"/>
    </source>
</evidence>
<dbReference type="InterPro" id="IPR000863">
    <property type="entry name" value="Sulfotransferase_dom"/>
</dbReference>
<protein>
    <submittedName>
        <fullName evidence="4">Putative sulfotransferase</fullName>
    </submittedName>
</protein>
<dbReference type="Proteomes" id="UP000184085">
    <property type="component" value="Unassembled WGS sequence"/>
</dbReference>
<dbReference type="SUPFAM" id="SSF52540">
    <property type="entry name" value="P-loop containing nucleoside triphosphate hydrolases"/>
    <property type="match status" value="1"/>
</dbReference>
<evidence type="ECO:0000256" key="1">
    <source>
        <dbReference type="ARBA" id="ARBA00022679"/>
    </source>
</evidence>
<dbReference type="InterPro" id="IPR037359">
    <property type="entry name" value="NST/OST"/>
</dbReference>
<dbReference type="GO" id="GO:0008146">
    <property type="term" value="F:sulfotransferase activity"/>
    <property type="evidence" value="ECO:0007669"/>
    <property type="project" value="InterPro"/>
</dbReference>
<accession>A0A1M4N129</accession>